<reference evidence="1 2" key="1">
    <citation type="journal article" date="2018" name="Sci. Rep.">
        <title>Genomic signatures of local adaptation to the degree of environmental predictability in rotifers.</title>
        <authorList>
            <person name="Franch-Gras L."/>
            <person name="Hahn C."/>
            <person name="Garcia-Roger E.M."/>
            <person name="Carmona M.J."/>
            <person name="Serra M."/>
            <person name="Gomez A."/>
        </authorList>
    </citation>
    <scope>NUCLEOTIDE SEQUENCE [LARGE SCALE GENOMIC DNA]</scope>
    <source>
        <strain evidence="1">HYR1</strain>
    </source>
</reference>
<dbReference type="EMBL" id="REGN01004728">
    <property type="protein sequence ID" value="RNA16330.1"/>
    <property type="molecule type" value="Genomic_DNA"/>
</dbReference>
<accession>A0A3M7QY88</accession>
<protein>
    <submittedName>
        <fullName evidence="1">Hydrocephalus-inducing-like</fullName>
    </submittedName>
</protein>
<evidence type="ECO:0000313" key="1">
    <source>
        <dbReference type="EMBL" id="RNA16330.1"/>
    </source>
</evidence>
<evidence type="ECO:0000313" key="2">
    <source>
        <dbReference type="Proteomes" id="UP000276133"/>
    </source>
</evidence>
<sequence>MNFATQLGIWNRTIGKWKLRPIIYGEFIYGPEIFSGEVNNSKKTYCLMTITSNDKKVTKRVGNFPLLDSIGLLYNLSGAANAPKPKSQLLDVGLFSSLEKKLTNTD</sequence>
<dbReference type="Proteomes" id="UP000276133">
    <property type="component" value="Unassembled WGS sequence"/>
</dbReference>
<dbReference type="OrthoDB" id="442692at2759"/>
<keyword evidence="2" id="KW-1185">Reference proteome</keyword>
<comment type="caution">
    <text evidence="1">The sequence shown here is derived from an EMBL/GenBank/DDBJ whole genome shotgun (WGS) entry which is preliminary data.</text>
</comment>
<organism evidence="1 2">
    <name type="scientific">Brachionus plicatilis</name>
    <name type="common">Marine rotifer</name>
    <name type="synonym">Brachionus muelleri</name>
    <dbReference type="NCBI Taxonomy" id="10195"/>
    <lineage>
        <taxon>Eukaryota</taxon>
        <taxon>Metazoa</taxon>
        <taxon>Spiralia</taxon>
        <taxon>Gnathifera</taxon>
        <taxon>Rotifera</taxon>
        <taxon>Eurotatoria</taxon>
        <taxon>Monogononta</taxon>
        <taxon>Pseudotrocha</taxon>
        <taxon>Ploima</taxon>
        <taxon>Brachionidae</taxon>
        <taxon>Brachionus</taxon>
    </lineage>
</organism>
<dbReference type="AlphaFoldDB" id="A0A3M7QY88"/>
<gene>
    <name evidence="1" type="ORF">BpHYR1_005096</name>
</gene>
<proteinExistence type="predicted"/>
<name>A0A3M7QY88_BRAPC</name>